<dbReference type="PANTHER" id="PTHR44520:SF1">
    <property type="entry name" value="TWO-COMPONENT SYSTEM REGULATORY PROTEIN"/>
    <property type="match status" value="1"/>
</dbReference>
<gene>
    <name evidence="3" type="ORF">PCC6912_00040</name>
</gene>
<dbReference type="InterPro" id="IPR011006">
    <property type="entry name" value="CheY-like_superfamily"/>
</dbReference>
<dbReference type="Gene3D" id="3.40.50.2300">
    <property type="match status" value="1"/>
</dbReference>
<dbReference type="Pfam" id="PF00072">
    <property type="entry name" value="Response_reg"/>
    <property type="match status" value="1"/>
</dbReference>
<evidence type="ECO:0000313" key="3">
    <source>
        <dbReference type="EMBL" id="RUR86561.1"/>
    </source>
</evidence>
<dbReference type="PANTHER" id="PTHR44520">
    <property type="entry name" value="RESPONSE REGULATOR RCP1-RELATED"/>
    <property type="match status" value="1"/>
</dbReference>
<dbReference type="AlphaFoldDB" id="A0A3S0Y1W9"/>
<feature type="domain" description="Response regulatory" evidence="2">
    <location>
        <begin position="7"/>
        <end position="134"/>
    </location>
</feature>
<dbReference type="SUPFAM" id="SSF52172">
    <property type="entry name" value="CheY-like"/>
    <property type="match status" value="1"/>
</dbReference>
<name>A0A3S0Y1W9_CHLFR</name>
<dbReference type="PROSITE" id="PS50110">
    <property type="entry name" value="RESPONSE_REGULATORY"/>
    <property type="match status" value="1"/>
</dbReference>
<dbReference type="GO" id="GO:0000160">
    <property type="term" value="P:phosphorelay signal transduction system"/>
    <property type="evidence" value="ECO:0007669"/>
    <property type="project" value="InterPro"/>
</dbReference>
<dbReference type="STRING" id="211165.GCA_000317285_04913"/>
<feature type="modified residue" description="4-aspartylphosphate" evidence="1">
    <location>
        <position position="68"/>
    </location>
</feature>
<dbReference type="Proteomes" id="UP000268857">
    <property type="component" value="Unassembled WGS sequence"/>
</dbReference>
<reference evidence="3 4" key="1">
    <citation type="journal article" date="2019" name="Genome Biol. Evol.">
        <title>Day and night: Metabolic profiles and evolutionary relationships of six axenic non-marine cyanobacteria.</title>
        <authorList>
            <person name="Will S.E."/>
            <person name="Henke P."/>
            <person name="Boedeker C."/>
            <person name="Huang S."/>
            <person name="Brinkmann H."/>
            <person name="Rohde M."/>
            <person name="Jarek M."/>
            <person name="Friedl T."/>
            <person name="Seufert S."/>
            <person name="Schumacher M."/>
            <person name="Overmann J."/>
            <person name="Neumann-Schaal M."/>
            <person name="Petersen J."/>
        </authorList>
    </citation>
    <scope>NUCLEOTIDE SEQUENCE [LARGE SCALE GENOMIC DNA]</scope>
    <source>
        <strain evidence="3 4">PCC 6912</strain>
    </source>
</reference>
<evidence type="ECO:0000259" key="2">
    <source>
        <dbReference type="PROSITE" id="PS50110"/>
    </source>
</evidence>
<keyword evidence="4" id="KW-1185">Reference proteome</keyword>
<dbReference type="InterPro" id="IPR052893">
    <property type="entry name" value="TCS_response_regulator"/>
</dbReference>
<comment type="caution">
    <text evidence="3">The sequence shown here is derived from an EMBL/GenBank/DDBJ whole genome shotgun (WGS) entry which is preliminary data.</text>
</comment>
<dbReference type="CDD" id="cd17557">
    <property type="entry name" value="REC_Rcp-like"/>
    <property type="match status" value="1"/>
</dbReference>
<protein>
    <submittedName>
        <fullName evidence="3">Response regulator</fullName>
    </submittedName>
</protein>
<dbReference type="SMART" id="SM00448">
    <property type="entry name" value="REC"/>
    <property type="match status" value="1"/>
</dbReference>
<sequence length="136" mass="15174">MDKPAYTVLVAEDNPGDVLLVRRTLLKANFSHVLQIVVDGEAAIAYLAGEGDYADRARFPLPSLLLLDLKMPRKSGFDVLEWLQQQMVPRLAVVVLTTSTKNEDIERAYALGAKAYLVKPITLERFMKALETLELS</sequence>
<accession>A0A3S0Y1W9</accession>
<organism evidence="3 4">
    <name type="scientific">Chlorogloeopsis fritschii PCC 6912</name>
    <dbReference type="NCBI Taxonomy" id="211165"/>
    <lineage>
        <taxon>Bacteria</taxon>
        <taxon>Bacillati</taxon>
        <taxon>Cyanobacteriota</taxon>
        <taxon>Cyanophyceae</taxon>
        <taxon>Nostocales</taxon>
        <taxon>Chlorogloeopsidaceae</taxon>
        <taxon>Chlorogloeopsis</taxon>
    </lineage>
</organism>
<dbReference type="EMBL" id="RSCJ01000001">
    <property type="protein sequence ID" value="RUR86561.1"/>
    <property type="molecule type" value="Genomic_DNA"/>
</dbReference>
<dbReference type="OrthoDB" id="5510574at2"/>
<dbReference type="InterPro" id="IPR001789">
    <property type="entry name" value="Sig_transdc_resp-reg_receiver"/>
</dbReference>
<dbReference type="RefSeq" id="WP_016874526.1">
    <property type="nucleotide sequence ID" value="NZ_AJLN01000116.1"/>
</dbReference>
<keyword evidence="1" id="KW-0597">Phosphoprotein</keyword>
<evidence type="ECO:0000256" key="1">
    <source>
        <dbReference type="PROSITE-ProRule" id="PRU00169"/>
    </source>
</evidence>
<evidence type="ECO:0000313" key="4">
    <source>
        <dbReference type="Proteomes" id="UP000268857"/>
    </source>
</evidence>
<proteinExistence type="predicted"/>